<dbReference type="SUPFAM" id="SSF56784">
    <property type="entry name" value="HAD-like"/>
    <property type="match status" value="1"/>
</dbReference>
<dbReference type="AlphaFoldDB" id="A0A9X3T6R1"/>
<dbReference type="GO" id="GO:0016787">
    <property type="term" value="F:hydrolase activity"/>
    <property type="evidence" value="ECO:0007669"/>
    <property type="project" value="UniProtKB-KW"/>
</dbReference>
<dbReference type="CDD" id="cd07505">
    <property type="entry name" value="HAD_BPGM-like"/>
    <property type="match status" value="1"/>
</dbReference>
<dbReference type="FunFam" id="3.40.50.1000:FF:000162">
    <property type="entry name" value="HAD-like protein"/>
    <property type="match status" value="1"/>
</dbReference>
<dbReference type="EMBL" id="JAVDYD010000001">
    <property type="protein sequence ID" value="MDR7336358.1"/>
    <property type="molecule type" value="Genomic_DNA"/>
</dbReference>
<comment type="caution">
    <text evidence="1">The sequence shown here is derived from an EMBL/GenBank/DDBJ whole genome shotgun (WGS) entry which is preliminary data.</text>
</comment>
<dbReference type="Gene3D" id="3.40.50.1000">
    <property type="entry name" value="HAD superfamily/HAD-like"/>
    <property type="match status" value="1"/>
</dbReference>
<dbReference type="Pfam" id="PF00702">
    <property type="entry name" value="Hydrolase"/>
    <property type="match status" value="1"/>
</dbReference>
<dbReference type="Gene3D" id="1.10.150.240">
    <property type="entry name" value="Putative phosphatase, domain 2"/>
    <property type="match status" value="1"/>
</dbReference>
<sequence length="222" mass="23676">MTDQAEAAFPQAVLFDMDGTLVDSERVWDTGIEELAGLLGGALDPEVRSRMVGTNEDASVVMLLESLGIPLTETPHHQTWLRSRMKALFAQGVDWKPGARELLLECRAAGVPTALVTSTPRELADIIIGLVGPENFDLTLCGDEVDQRKPHPEPYLTAAAKLGVDIERCVVLEDSVSGVGSGLASGAVTLAIPSEVDLPAELHVRRLDTLAGVDLAYLRGLA</sequence>
<dbReference type="Proteomes" id="UP001183604">
    <property type="component" value="Unassembled WGS sequence"/>
</dbReference>
<gene>
    <name evidence="2" type="ORF">J2S69_000077</name>
    <name evidence="1" type="ORF">O2L01_00055</name>
</gene>
<evidence type="ECO:0000313" key="1">
    <source>
        <dbReference type="EMBL" id="MDA1383353.1"/>
    </source>
</evidence>
<reference evidence="2 4" key="2">
    <citation type="submission" date="2023-07" db="EMBL/GenBank/DDBJ databases">
        <title>Sequencing the genomes of 1000 actinobacteria strains.</title>
        <authorList>
            <person name="Klenk H.-P."/>
        </authorList>
    </citation>
    <scope>NUCLEOTIDE SEQUENCE [LARGE SCALE GENOMIC DNA]</scope>
    <source>
        <strain evidence="2 4">DSM 44724</strain>
    </source>
</reference>
<dbReference type="InterPro" id="IPR023198">
    <property type="entry name" value="PGP-like_dom2"/>
</dbReference>
<dbReference type="InterPro" id="IPR006439">
    <property type="entry name" value="HAD-SF_hydro_IA"/>
</dbReference>
<evidence type="ECO:0000313" key="2">
    <source>
        <dbReference type="EMBL" id="MDR7336358.1"/>
    </source>
</evidence>
<keyword evidence="2" id="KW-0378">Hydrolase</keyword>
<dbReference type="RefSeq" id="WP_270119293.1">
    <property type="nucleotide sequence ID" value="NZ_BAAAOM010000002.1"/>
</dbReference>
<dbReference type="NCBIfam" id="TIGR01509">
    <property type="entry name" value="HAD-SF-IA-v3"/>
    <property type="match status" value="1"/>
</dbReference>
<reference evidence="1" key="1">
    <citation type="submission" date="2022-12" db="EMBL/GenBank/DDBJ databases">
        <title>Gycomyces niveus sp.nov., a novel actinomycete isolated from soil in Shouguang.</title>
        <authorList>
            <person name="Yang X."/>
        </authorList>
    </citation>
    <scope>NUCLEOTIDE SEQUENCE</scope>
    <source>
        <strain evidence="1">DSM 44724</strain>
    </source>
</reference>
<evidence type="ECO:0000313" key="3">
    <source>
        <dbReference type="Proteomes" id="UP001145799"/>
    </source>
</evidence>
<dbReference type="EMBL" id="JAPZVQ010000001">
    <property type="protein sequence ID" value="MDA1383353.1"/>
    <property type="molecule type" value="Genomic_DNA"/>
</dbReference>
<organism evidence="1 3">
    <name type="scientific">Glycomyces lechevalierae</name>
    <dbReference type="NCBI Taxonomy" id="256034"/>
    <lineage>
        <taxon>Bacteria</taxon>
        <taxon>Bacillati</taxon>
        <taxon>Actinomycetota</taxon>
        <taxon>Actinomycetes</taxon>
        <taxon>Glycomycetales</taxon>
        <taxon>Glycomycetaceae</taxon>
        <taxon>Glycomyces</taxon>
    </lineage>
</organism>
<dbReference type="Proteomes" id="UP001145799">
    <property type="component" value="Unassembled WGS sequence"/>
</dbReference>
<dbReference type="InterPro" id="IPR036412">
    <property type="entry name" value="HAD-like_sf"/>
</dbReference>
<proteinExistence type="predicted"/>
<accession>A0A9X3T6R1</accession>
<dbReference type="SFLD" id="SFLDG01129">
    <property type="entry name" value="C1.5:_HAD__Beta-PGM__Phosphata"/>
    <property type="match status" value="1"/>
</dbReference>
<dbReference type="PANTHER" id="PTHR18901">
    <property type="entry name" value="2-DEOXYGLUCOSE-6-PHOSPHATE PHOSPHATASE 2"/>
    <property type="match status" value="1"/>
</dbReference>
<dbReference type="SFLD" id="SFLDS00003">
    <property type="entry name" value="Haloacid_Dehalogenase"/>
    <property type="match status" value="1"/>
</dbReference>
<protein>
    <submittedName>
        <fullName evidence="1">HAD family phosphatase</fullName>
    </submittedName>
    <submittedName>
        <fullName evidence="2">HAD superfamily hydrolase (TIGR01509 family)</fullName>
    </submittedName>
</protein>
<keyword evidence="4" id="KW-1185">Reference proteome</keyword>
<dbReference type="PANTHER" id="PTHR18901:SF38">
    <property type="entry name" value="PSEUDOURIDINE-5'-PHOSPHATASE"/>
    <property type="match status" value="1"/>
</dbReference>
<dbReference type="InterPro" id="IPR023214">
    <property type="entry name" value="HAD_sf"/>
</dbReference>
<evidence type="ECO:0000313" key="4">
    <source>
        <dbReference type="Proteomes" id="UP001183604"/>
    </source>
</evidence>
<name>A0A9X3T6R1_9ACTN</name>